<evidence type="ECO:0000256" key="4">
    <source>
        <dbReference type="ARBA" id="ARBA00014046"/>
    </source>
</evidence>
<protein>
    <recommendedName>
        <fullName evidence="4">Deoxyribodipyrimidine photo-lyase</fullName>
        <ecNumber evidence="3">4.1.99.3</ecNumber>
    </recommendedName>
    <alternativeName>
        <fullName evidence="8">DNA photolyase</fullName>
    </alternativeName>
    <alternativeName>
        <fullName evidence="11">Photoreactivating enzyme</fullName>
    </alternativeName>
</protein>
<dbReference type="InterPro" id="IPR018394">
    <property type="entry name" value="DNA_photolyase_1_CS_C"/>
</dbReference>
<dbReference type="PANTHER" id="PTHR11455">
    <property type="entry name" value="CRYPTOCHROME"/>
    <property type="match status" value="1"/>
</dbReference>
<sequence>MNLMWFRTDLRLHDNTALHFAQNENDCVALFIISPKQWNLHDDADCKVDFWLRQLQQLSQDLADLNIPLLIQTCELWEDCGDKILALCQKYNIQKVFCNQEYGLNEIRRDQAVAKQLSKHDIDFEAHHDRLLFPVGSIKNQSNEYYKVFGAFKKICYERLEHLQHQLTLYPKPKKQNKLNISSDMIPSRIDGFAPVPQSRQQQWQVGEAEAWQRLDNFIDQHINQYHIERDFPALHSTSQLSSDLNAGLLSIRQCIKAAQINTDGDLLSGNEGVRIWLDELLWREFYTHLLYGFPKLSKHQPFKDETKNLPWRDCDADLRAWQNGETGFPIIDAAMRQLKQTGWMHNRLRMIVAMFLTKNLLIDWRAGEQWFMQHLIDGDLAANNGGWQWSASTGTDSVPYFRIFNPITQSKKFDPHGEFIRAWLPELAHLDDKAIHEPYKQNKTVVDYPKPIVDLKQSRLRALEAFQNL</sequence>
<evidence type="ECO:0000259" key="15">
    <source>
        <dbReference type="PROSITE" id="PS51645"/>
    </source>
</evidence>
<comment type="similarity">
    <text evidence="2">Belongs to the DNA photolyase class-1 family.</text>
</comment>
<evidence type="ECO:0000256" key="10">
    <source>
        <dbReference type="ARBA" id="ARBA00059220"/>
    </source>
</evidence>
<dbReference type="InterPro" id="IPR014729">
    <property type="entry name" value="Rossmann-like_a/b/a_fold"/>
</dbReference>
<accession>A0A1G6HP63</accession>
<dbReference type="Proteomes" id="UP000242317">
    <property type="component" value="Unassembled WGS sequence"/>
</dbReference>
<feature type="binding site" evidence="12">
    <location>
        <begin position="378"/>
        <end position="380"/>
    </location>
    <ligand>
        <name>FAD</name>
        <dbReference type="ChEBI" id="CHEBI:57692"/>
    </ligand>
</feature>
<dbReference type="InterPro" id="IPR006050">
    <property type="entry name" value="DNA_photolyase_N"/>
</dbReference>
<dbReference type="NCBIfam" id="NF007955">
    <property type="entry name" value="PRK10674.1"/>
    <property type="match status" value="1"/>
</dbReference>
<gene>
    <name evidence="16" type="ORF">SAMN05421749_102383</name>
</gene>
<feature type="binding site" evidence="12">
    <location>
        <begin position="238"/>
        <end position="242"/>
    </location>
    <ligand>
        <name>FAD</name>
        <dbReference type="ChEBI" id="CHEBI:57692"/>
    </ligand>
</feature>
<comment type="similarity">
    <text evidence="14">Belongs to the DNA photolyase family.</text>
</comment>
<keyword evidence="7 14" id="KW-0157">Chromophore</keyword>
<feature type="binding site" evidence="12">
    <location>
        <position position="226"/>
    </location>
    <ligand>
        <name>FAD</name>
        <dbReference type="ChEBI" id="CHEBI:57692"/>
    </ligand>
</feature>
<evidence type="ECO:0000256" key="5">
    <source>
        <dbReference type="ARBA" id="ARBA00022630"/>
    </source>
</evidence>
<feature type="site" description="Electron transfer via tryptophanyl radical" evidence="13">
    <location>
        <position position="365"/>
    </location>
</feature>
<dbReference type="PROSITE" id="PS00394">
    <property type="entry name" value="DNA_PHOTOLYASES_1_1"/>
    <property type="match status" value="1"/>
</dbReference>
<dbReference type="Gene3D" id="3.40.50.620">
    <property type="entry name" value="HUPs"/>
    <property type="match status" value="1"/>
</dbReference>
<evidence type="ECO:0000256" key="9">
    <source>
        <dbReference type="ARBA" id="ARBA00033999"/>
    </source>
</evidence>
<proteinExistence type="inferred from homology"/>
<dbReference type="PRINTS" id="PR00147">
    <property type="entry name" value="DNAPHOTLYASE"/>
</dbReference>
<dbReference type="Pfam" id="PF00875">
    <property type="entry name" value="DNA_photolyase"/>
    <property type="match status" value="1"/>
</dbReference>
<dbReference type="OrthoDB" id="9772484at2"/>
<evidence type="ECO:0000256" key="8">
    <source>
        <dbReference type="ARBA" id="ARBA00031671"/>
    </source>
</evidence>
<dbReference type="Pfam" id="PF03441">
    <property type="entry name" value="FAD_binding_7"/>
    <property type="match status" value="1"/>
</dbReference>
<reference evidence="17" key="1">
    <citation type="submission" date="2016-09" db="EMBL/GenBank/DDBJ databases">
        <authorList>
            <person name="Varghese N."/>
            <person name="Submissions S."/>
        </authorList>
    </citation>
    <scope>NUCLEOTIDE SEQUENCE [LARGE SCALE GENOMIC DNA]</scope>
    <source>
        <strain evidence="17">ANC 3699</strain>
    </source>
</reference>
<dbReference type="GO" id="GO:0003677">
    <property type="term" value="F:DNA binding"/>
    <property type="evidence" value="ECO:0007669"/>
    <property type="project" value="TreeGrafter"/>
</dbReference>
<feature type="binding site" evidence="12">
    <location>
        <position position="277"/>
    </location>
    <ligand>
        <name>FAD</name>
        <dbReference type="ChEBI" id="CHEBI:57692"/>
    </ligand>
</feature>
<dbReference type="Gene3D" id="1.10.579.10">
    <property type="entry name" value="DNA Cyclobutane Dipyrimidine Photolyase, subunit A, domain 3"/>
    <property type="match status" value="1"/>
</dbReference>
<dbReference type="EMBL" id="FMYK01000002">
    <property type="protein sequence ID" value="SDB95286.1"/>
    <property type="molecule type" value="Genomic_DNA"/>
</dbReference>
<evidence type="ECO:0000256" key="2">
    <source>
        <dbReference type="ARBA" id="ARBA00005862"/>
    </source>
</evidence>
<keyword evidence="16" id="KW-0456">Lyase</keyword>
<dbReference type="SUPFAM" id="SSF52425">
    <property type="entry name" value="Cryptochrome/photolyase, N-terminal domain"/>
    <property type="match status" value="1"/>
</dbReference>
<evidence type="ECO:0000256" key="13">
    <source>
        <dbReference type="PIRSR" id="PIRSR602081-2"/>
    </source>
</evidence>
<dbReference type="RefSeq" id="WP_092616997.1">
    <property type="nucleotide sequence ID" value="NZ_FMYK01000002.1"/>
</dbReference>
<feature type="site" description="Electron transfer via tryptophanyl radical" evidence="13">
    <location>
        <position position="388"/>
    </location>
</feature>
<evidence type="ECO:0000256" key="3">
    <source>
        <dbReference type="ARBA" id="ARBA00013149"/>
    </source>
</evidence>
<dbReference type="InterPro" id="IPR002081">
    <property type="entry name" value="Cryptochrome/DNA_photolyase_1"/>
</dbReference>
<dbReference type="AlphaFoldDB" id="A0A1G6HP63"/>
<dbReference type="EC" id="4.1.99.3" evidence="3"/>
<comment type="cofactor">
    <cofactor evidence="12">
        <name>FAD</name>
        <dbReference type="ChEBI" id="CHEBI:57692"/>
    </cofactor>
    <text evidence="12">Binds 1 FAD per subunit.</text>
</comment>
<keyword evidence="17" id="KW-1185">Reference proteome</keyword>
<dbReference type="GO" id="GO:0071949">
    <property type="term" value="F:FAD binding"/>
    <property type="evidence" value="ECO:0007669"/>
    <property type="project" value="TreeGrafter"/>
</dbReference>
<feature type="site" description="Electron transfer via tryptophanyl radical" evidence="13">
    <location>
        <position position="312"/>
    </location>
</feature>
<comment type="catalytic activity">
    <reaction evidence="9">
        <text>cyclobutadipyrimidine (in DNA) = 2 pyrimidine residues (in DNA).</text>
        <dbReference type="EC" id="4.1.99.3"/>
    </reaction>
</comment>
<dbReference type="PANTHER" id="PTHR11455:SF9">
    <property type="entry name" value="CRYPTOCHROME CIRCADIAN CLOCK 5 ISOFORM X1"/>
    <property type="match status" value="1"/>
</dbReference>
<feature type="domain" description="Photolyase/cryptochrome alpha/beta" evidence="15">
    <location>
        <begin position="1"/>
        <end position="132"/>
    </location>
</feature>
<dbReference type="InterPro" id="IPR005101">
    <property type="entry name" value="Cryptochr/Photolyase_FAD-bd"/>
</dbReference>
<feature type="binding site" evidence="12">
    <location>
        <begin position="280"/>
        <end position="287"/>
    </location>
    <ligand>
        <name>FAD</name>
        <dbReference type="ChEBI" id="CHEBI:57692"/>
    </ligand>
</feature>
<keyword evidence="5 12" id="KW-0285">Flavoprotein</keyword>
<dbReference type="FunFam" id="1.10.579.10:FF:000003">
    <property type="entry name" value="Deoxyribodipyrimidine photo-lyase"/>
    <property type="match status" value="1"/>
</dbReference>
<dbReference type="Gene3D" id="1.25.40.80">
    <property type="match status" value="1"/>
</dbReference>
<evidence type="ECO:0000256" key="1">
    <source>
        <dbReference type="ARBA" id="ARBA00001932"/>
    </source>
</evidence>
<organism evidence="16 17">
    <name type="scientific">Acinetobacter marinus</name>
    <dbReference type="NCBI Taxonomy" id="281375"/>
    <lineage>
        <taxon>Bacteria</taxon>
        <taxon>Pseudomonadati</taxon>
        <taxon>Pseudomonadota</taxon>
        <taxon>Gammaproteobacteria</taxon>
        <taxon>Moraxellales</taxon>
        <taxon>Moraxellaceae</taxon>
        <taxon>Acinetobacter</taxon>
    </lineage>
</organism>
<dbReference type="GO" id="GO:0009416">
    <property type="term" value="P:response to light stimulus"/>
    <property type="evidence" value="ECO:0007669"/>
    <property type="project" value="TreeGrafter"/>
</dbReference>
<comment type="cofactor">
    <cofactor evidence="1">
        <name>(6R)-5,10-methylene-5,6,7,8-tetrahydrofolate</name>
        <dbReference type="ChEBI" id="CHEBI:15636"/>
    </cofactor>
</comment>
<evidence type="ECO:0000256" key="6">
    <source>
        <dbReference type="ARBA" id="ARBA00022827"/>
    </source>
</evidence>
<dbReference type="GO" id="GO:0003904">
    <property type="term" value="F:deoxyribodipyrimidine photo-lyase activity"/>
    <property type="evidence" value="ECO:0007669"/>
    <property type="project" value="UniProtKB-EC"/>
</dbReference>
<dbReference type="InterPro" id="IPR036155">
    <property type="entry name" value="Crypto/Photolyase_N_sf"/>
</dbReference>
<dbReference type="GO" id="GO:0000719">
    <property type="term" value="P:photoreactive repair"/>
    <property type="evidence" value="ECO:0007669"/>
    <property type="project" value="UniProtKB-ARBA"/>
</dbReference>
<name>A0A1G6HP63_9GAMM</name>
<comment type="function">
    <text evidence="10">Involved in repair of UV radiation-induced DNA damage. Catalyzes the light-dependent monomerization (300-600 nm) of cyclobutyl pyrimidine dimers (in cis-syn configuration), which are formed between adjacent bases on the same DNA strand upon exposure to ultraviolet radiation.</text>
</comment>
<evidence type="ECO:0000256" key="11">
    <source>
        <dbReference type="ARBA" id="ARBA00083107"/>
    </source>
</evidence>
<keyword evidence="6 12" id="KW-0274">FAD</keyword>
<dbReference type="PROSITE" id="PS51645">
    <property type="entry name" value="PHR_CRY_ALPHA_BETA"/>
    <property type="match status" value="1"/>
</dbReference>
<dbReference type="SUPFAM" id="SSF48173">
    <property type="entry name" value="Cryptochrome/photolyase FAD-binding domain"/>
    <property type="match status" value="1"/>
</dbReference>
<dbReference type="InterPro" id="IPR036134">
    <property type="entry name" value="Crypto/Photolyase_FAD-like_sf"/>
</dbReference>
<evidence type="ECO:0000313" key="17">
    <source>
        <dbReference type="Proteomes" id="UP000242317"/>
    </source>
</evidence>
<evidence type="ECO:0000256" key="7">
    <source>
        <dbReference type="ARBA" id="ARBA00022991"/>
    </source>
</evidence>
<evidence type="ECO:0000256" key="14">
    <source>
        <dbReference type="RuleBase" id="RU004182"/>
    </source>
</evidence>
<evidence type="ECO:0000256" key="12">
    <source>
        <dbReference type="PIRSR" id="PIRSR602081-1"/>
    </source>
</evidence>
<evidence type="ECO:0000313" key="16">
    <source>
        <dbReference type="EMBL" id="SDB95286.1"/>
    </source>
</evidence>